<sequence length="60" mass="7056">MSLPSKKAIQVDENTIDYEYKMLNHVMQLRYHEDKCVECGFCTRVCPVTISIYDEPLKKT</sequence>
<feature type="domain" description="4Fe-4S ferredoxin-type" evidence="1">
    <location>
        <begin position="27"/>
        <end position="55"/>
    </location>
</feature>
<organism evidence="2">
    <name type="scientific">marine sediment metagenome</name>
    <dbReference type="NCBI Taxonomy" id="412755"/>
    <lineage>
        <taxon>unclassified sequences</taxon>
        <taxon>metagenomes</taxon>
        <taxon>ecological metagenomes</taxon>
    </lineage>
</organism>
<dbReference type="InterPro" id="IPR017900">
    <property type="entry name" value="4Fe4S_Fe_S_CS"/>
</dbReference>
<dbReference type="InterPro" id="IPR017896">
    <property type="entry name" value="4Fe4S_Fe-S-bd"/>
</dbReference>
<name>X1G6G1_9ZZZZ</name>
<proteinExistence type="predicted"/>
<dbReference type="EMBL" id="BARU01018183">
    <property type="protein sequence ID" value="GAH53476.1"/>
    <property type="molecule type" value="Genomic_DNA"/>
</dbReference>
<dbReference type="Gene3D" id="3.30.70.20">
    <property type="match status" value="1"/>
</dbReference>
<feature type="non-terminal residue" evidence="2">
    <location>
        <position position="60"/>
    </location>
</feature>
<accession>X1G6G1</accession>
<dbReference type="AlphaFoldDB" id="X1G6G1"/>
<dbReference type="Pfam" id="PF12838">
    <property type="entry name" value="Fer4_7"/>
    <property type="match status" value="1"/>
</dbReference>
<dbReference type="SUPFAM" id="SSF46548">
    <property type="entry name" value="alpha-helical ferredoxin"/>
    <property type="match status" value="1"/>
</dbReference>
<dbReference type="PROSITE" id="PS51379">
    <property type="entry name" value="4FE4S_FER_2"/>
    <property type="match status" value="1"/>
</dbReference>
<reference evidence="2" key="1">
    <citation type="journal article" date="2014" name="Front. Microbiol.">
        <title>High frequency of phylogenetically diverse reductive dehalogenase-homologous genes in deep subseafloor sedimentary metagenomes.</title>
        <authorList>
            <person name="Kawai M."/>
            <person name="Futagami T."/>
            <person name="Toyoda A."/>
            <person name="Takaki Y."/>
            <person name="Nishi S."/>
            <person name="Hori S."/>
            <person name="Arai W."/>
            <person name="Tsubouchi T."/>
            <person name="Morono Y."/>
            <person name="Uchiyama I."/>
            <person name="Ito T."/>
            <person name="Fujiyama A."/>
            <person name="Inagaki F."/>
            <person name="Takami H."/>
        </authorList>
    </citation>
    <scope>NUCLEOTIDE SEQUENCE</scope>
    <source>
        <strain evidence="2">Expedition CK06-06</strain>
    </source>
</reference>
<protein>
    <recommendedName>
        <fullName evidence="1">4Fe-4S ferredoxin-type domain-containing protein</fullName>
    </recommendedName>
</protein>
<evidence type="ECO:0000259" key="1">
    <source>
        <dbReference type="PROSITE" id="PS51379"/>
    </source>
</evidence>
<gene>
    <name evidence="2" type="ORF">S03H2_30078</name>
</gene>
<comment type="caution">
    <text evidence="2">The sequence shown here is derived from an EMBL/GenBank/DDBJ whole genome shotgun (WGS) entry which is preliminary data.</text>
</comment>
<evidence type="ECO:0000313" key="2">
    <source>
        <dbReference type="EMBL" id="GAH53476.1"/>
    </source>
</evidence>
<dbReference type="PROSITE" id="PS00198">
    <property type="entry name" value="4FE4S_FER_1"/>
    <property type="match status" value="1"/>
</dbReference>